<comment type="subcellular location">
    <subcellularLocation>
        <location evidence="1">Cell envelope</location>
    </subcellularLocation>
</comment>
<organism evidence="8 9">
    <name type="scientific">Veronia nyctiphanis</name>
    <dbReference type="NCBI Taxonomy" id="1278244"/>
    <lineage>
        <taxon>Bacteria</taxon>
        <taxon>Pseudomonadati</taxon>
        <taxon>Pseudomonadota</taxon>
        <taxon>Gammaproteobacteria</taxon>
        <taxon>Vibrionales</taxon>
        <taxon>Vibrionaceae</taxon>
        <taxon>Veronia</taxon>
    </lineage>
</organism>
<dbReference type="PANTHER" id="PTHR30600">
    <property type="entry name" value="CYTOCHROME C PEROXIDASE-RELATED"/>
    <property type="match status" value="1"/>
</dbReference>
<evidence type="ECO:0000256" key="3">
    <source>
        <dbReference type="ARBA" id="ARBA00022723"/>
    </source>
</evidence>
<dbReference type="SUPFAM" id="SSF46626">
    <property type="entry name" value="Cytochrome c"/>
    <property type="match status" value="2"/>
</dbReference>
<keyword evidence="5 6" id="KW-0408">Iron</keyword>
<evidence type="ECO:0000256" key="5">
    <source>
        <dbReference type="ARBA" id="ARBA00023004"/>
    </source>
</evidence>
<dbReference type="InterPro" id="IPR036909">
    <property type="entry name" value="Cyt_c-like_dom_sf"/>
</dbReference>
<gene>
    <name evidence="8" type="ORF">CS022_08750</name>
</gene>
<comment type="caution">
    <text evidence="8">The sequence shown here is derived from an EMBL/GenBank/DDBJ whole genome shotgun (WGS) entry which is preliminary data.</text>
</comment>
<keyword evidence="2 6" id="KW-0349">Heme</keyword>
<evidence type="ECO:0000259" key="7">
    <source>
        <dbReference type="PROSITE" id="PS51007"/>
    </source>
</evidence>
<reference evidence="8 9" key="1">
    <citation type="submission" date="2017-10" db="EMBL/GenBank/DDBJ databases">
        <title>Nyctiphanis sp. nov., isolated from the stomach of the euphausiid Nyctiphanes simplex (Hansen, 1911) in the Gulf of California.</title>
        <authorList>
            <person name="Gomez-Gil B."/>
            <person name="Aguilar-Mendez M."/>
            <person name="Lopez-Cortes A."/>
            <person name="Gomez-Gutierrez J."/>
            <person name="Roque A."/>
            <person name="Lang E."/>
            <person name="Gonzalez-Castillo A."/>
        </authorList>
    </citation>
    <scope>NUCLEOTIDE SEQUENCE [LARGE SCALE GENOMIC DNA]</scope>
    <source>
        <strain evidence="8 9">CAIM 600</strain>
    </source>
</reference>
<evidence type="ECO:0000256" key="4">
    <source>
        <dbReference type="ARBA" id="ARBA00023002"/>
    </source>
</evidence>
<dbReference type="AlphaFoldDB" id="A0A4Q0YX03"/>
<dbReference type="InterPro" id="IPR004852">
    <property type="entry name" value="Di-haem_cyt_c_peroxidsae"/>
</dbReference>
<dbReference type="GO" id="GO:0009055">
    <property type="term" value="F:electron transfer activity"/>
    <property type="evidence" value="ECO:0007669"/>
    <property type="project" value="InterPro"/>
</dbReference>
<proteinExistence type="predicted"/>
<dbReference type="OrthoDB" id="9805202at2"/>
<dbReference type="InterPro" id="IPR009056">
    <property type="entry name" value="Cyt_c-like_dom"/>
</dbReference>
<evidence type="ECO:0000313" key="9">
    <source>
        <dbReference type="Proteomes" id="UP000290287"/>
    </source>
</evidence>
<dbReference type="EMBL" id="PEIB01000008">
    <property type="protein sequence ID" value="RXJ73581.1"/>
    <property type="molecule type" value="Genomic_DNA"/>
</dbReference>
<dbReference type="InterPro" id="IPR051395">
    <property type="entry name" value="Cytochrome_c_Peroxidase/MauG"/>
</dbReference>
<dbReference type="PROSITE" id="PS51007">
    <property type="entry name" value="CYTC"/>
    <property type="match status" value="1"/>
</dbReference>
<accession>A0A4Q0YX03</accession>
<dbReference type="GO" id="GO:0020037">
    <property type="term" value="F:heme binding"/>
    <property type="evidence" value="ECO:0007669"/>
    <property type="project" value="InterPro"/>
</dbReference>
<name>A0A4Q0YX03_9GAMM</name>
<dbReference type="Gene3D" id="1.10.760.10">
    <property type="entry name" value="Cytochrome c-like domain"/>
    <property type="match status" value="2"/>
</dbReference>
<evidence type="ECO:0000256" key="2">
    <source>
        <dbReference type="ARBA" id="ARBA00022617"/>
    </source>
</evidence>
<dbReference type="PROSITE" id="PS51257">
    <property type="entry name" value="PROKAR_LIPOPROTEIN"/>
    <property type="match status" value="1"/>
</dbReference>
<keyword evidence="8" id="KW-0575">Peroxidase</keyword>
<evidence type="ECO:0000256" key="1">
    <source>
        <dbReference type="ARBA" id="ARBA00004196"/>
    </source>
</evidence>
<dbReference type="RefSeq" id="WP_129121958.1">
    <property type="nucleotide sequence ID" value="NZ_PEIB01000008.1"/>
</dbReference>
<protein>
    <submittedName>
        <fullName evidence="8">Cytochrome-c peroxidase</fullName>
    </submittedName>
</protein>
<dbReference type="Pfam" id="PF03150">
    <property type="entry name" value="CCP_MauG"/>
    <property type="match status" value="1"/>
</dbReference>
<dbReference type="Proteomes" id="UP000290287">
    <property type="component" value="Unassembled WGS sequence"/>
</dbReference>
<evidence type="ECO:0000256" key="6">
    <source>
        <dbReference type="PROSITE-ProRule" id="PRU00433"/>
    </source>
</evidence>
<keyword evidence="3 6" id="KW-0479">Metal-binding</keyword>
<dbReference type="GO" id="GO:0046872">
    <property type="term" value="F:metal ion binding"/>
    <property type="evidence" value="ECO:0007669"/>
    <property type="project" value="UniProtKB-KW"/>
</dbReference>
<sequence length="510" mass="55631">MSSMKGIIRMSLFGIVINTLTGCDLFDKDSEEKRTAKSNNGVEQNIANQVRAVARSAGVTSDAADGVDIPNIKDPLPQLGMRLFFSKALSGNKDTACATCHHPTMGGGDNLPLSIGVDSVDHDVLGVGRLHRSDAHEYDGGPPVPRNAPTSFNMALWDDFIFHDGRIESMAKEVGQNGASDTSGIVTPDNTDGGFNIMVGKNLTMAQSRFPVTSKEEMKGFDVQPDGSTQDIRDLIINRLIGRNGHEADLEKNDWLTEFRIAYDVPNASAEEIITDPNMFNAIAEYERSLTFTNSPWTKFLEGDDTALNDNARSGAILFFKSASNGGAGCVTCHSGNNLTDERFHVLAVPQIGRGKEANQMDQGRWYVTKDDDDRFAFRTPSLLNVSVTGPWGHSGAYSSLDAMVRHHLNPEKAVRNYDYSQLPSGVQVDKMFENTGPAIIALNRLREKGKSKLPEVSLSDDEINDLIAFLEALTDPCVTDRECMSSWIPTGNDPDGLRLIGKDINGNLL</sequence>
<keyword evidence="9" id="KW-1185">Reference proteome</keyword>
<dbReference type="GO" id="GO:0004130">
    <property type="term" value="F:cytochrome-c peroxidase activity"/>
    <property type="evidence" value="ECO:0007669"/>
    <property type="project" value="TreeGrafter"/>
</dbReference>
<dbReference type="GO" id="GO:0030313">
    <property type="term" value="C:cell envelope"/>
    <property type="evidence" value="ECO:0007669"/>
    <property type="project" value="UniProtKB-SubCell"/>
</dbReference>
<keyword evidence="4" id="KW-0560">Oxidoreductase</keyword>
<feature type="domain" description="Cytochrome c" evidence="7">
    <location>
        <begin position="310"/>
        <end position="475"/>
    </location>
</feature>
<evidence type="ECO:0000313" key="8">
    <source>
        <dbReference type="EMBL" id="RXJ73581.1"/>
    </source>
</evidence>